<dbReference type="GO" id="GO:0016272">
    <property type="term" value="C:prefoldin complex"/>
    <property type="evidence" value="ECO:0007669"/>
    <property type="project" value="InterPro"/>
</dbReference>
<dbReference type="GO" id="GO:0051082">
    <property type="term" value="F:unfolded protein binding"/>
    <property type="evidence" value="ECO:0007669"/>
    <property type="project" value="InterPro"/>
</dbReference>
<dbReference type="FunFam" id="1.10.287.370:FF:000003">
    <property type="entry name" value="Prefoldin subunit 6"/>
    <property type="match status" value="1"/>
</dbReference>
<comment type="similarity">
    <text evidence="1">Belongs to the prefoldin subunit beta family.</text>
</comment>
<organism evidence="3 4">
    <name type="scientific">Clytia hemisphaerica</name>
    <dbReference type="NCBI Taxonomy" id="252671"/>
    <lineage>
        <taxon>Eukaryota</taxon>
        <taxon>Metazoa</taxon>
        <taxon>Cnidaria</taxon>
        <taxon>Hydrozoa</taxon>
        <taxon>Hydroidolina</taxon>
        <taxon>Leptothecata</taxon>
        <taxon>Obeliida</taxon>
        <taxon>Clytiidae</taxon>
        <taxon>Clytia</taxon>
    </lineage>
</organism>
<dbReference type="AlphaFoldDB" id="A0A7M5WL84"/>
<dbReference type="GeneID" id="136821227"/>
<evidence type="ECO:0000256" key="2">
    <source>
        <dbReference type="ARBA" id="ARBA00023186"/>
    </source>
</evidence>
<evidence type="ECO:0000313" key="4">
    <source>
        <dbReference type="Proteomes" id="UP000594262"/>
    </source>
</evidence>
<dbReference type="RefSeq" id="XP_066933559.1">
    <property type="nucleotide sequence ID" value="XM_067077458.1"/>
</dbReference>
<evidence type="ECO:0000313" key="3">
    <source>
        <dbReference type="EnsemblMetazoa" id="CLYHEMP008948.1"/>
    </source>
</evidence>
<sequence>MAAKIQEQLQKEIDVFQKMQKDLQKLVTGRQQLDVQYNENKVVKDELDLVEPDSNVYKLTGPILVKQDLSEAKLNVGKRLDYIQSELKRHEKSITDLQGKQEKKKESLTKLQQQYQQLLPKQAAK</sequence>
<dbReference type="InterPro" id="IPR002777">
    <property type="entry name" value="PFD_beta-like"/>
</dbReference>
<dbReference type="Proteomes" id="UP000594262">
    <property type="component" value="Unplaced"/>
</dbReference>
<dbReference type="GO" id="GO:0051131">
    <property type="term" value="P:chaperone-mediated protein complex assembly"/>
    <property type="evidence" value="ECO:0007669"/>
    <property type="project" value="TreeGrafter"/>
</dbReference>
<protein>
    <recommendedName>
        <fullName evidence="5">Prefoldin subunit 6</fullName>
    </recommendedName>
</protein>
<dbReference type="Gene3D" id="1.10.287.370">
    <property type="match status" value="1"/>
</dbReference>
<dbReference type="PANTHER" id="PTHR21431">
    <property type="entry name" value="PREFOLDIN SUBUNIT 6"/>
    <property type="match status" value="1"/>
</dbReference>
<dbReference type="PANTHER" id="PTHR21431:SF0">
    <property type="entry name" value="PREFOLDIN SUBUNIT 6"/>
    <property type="match status" value="1"/>
</dbReference>
<dbReference type="GO" id="GO:0051087">
    <property type="term" value="F:protein-folding chaperone binding"/>
    <property type="evidence" value="ECO:0007669"/>
    <property type="project" value="TreeGrafter"/>
</dbReference>
<keyword evidence="2" id="KW-0143">Chaperone</keyword>
<dbReference type="SUPFAM" id="SSF46579">
    <property type="entry name" value="Prefoldin"/>
    <property type="match status" value="1"/>
</dbReference>
<dbReference type="InterPro" id="IPR009053">
    <property type="entry name" value="Prefoldin"/>
</dbReference>
<dbReference type="EnsemblMetazoa" id="CLYHEMT008948.1">
    <property type="protein sequence ID" value="CLYHEMP008948.1"/>
    <property type="gene ID" value="CLYHEMG008948"/>
</dbReference>
<dbReference type="GO" id="GO:0006457">
    <property type="term" value="P:protein folding"/>
    <property type="evidence" value="ECO:0007669"/>
    <property type="project" value="InterPro"/>
</dbReference>
<accession>A0A7M5WL84</accession>
<proteinExistence type="inferred from homology"/>
<evidence type="ECO:0000256" key="1">
    <source>
        <dbReference type="ARBA" id="ARBA00008045"/>
    </source>
</evidence>
<dbReference type="Pfam" id="PF01920">
    <property type="entry name" value="Prefoldin_2"/>
    <property type="match status" value="1"/>
</dbReference>
<dbReference type="GO" id="GO:0005737">
    <property type="term" value="C:cytoplasm"/>
    <property type="evidence" value="ECO:0007669"/>
    <property type="project" value="TreeGrafter"/>
</dbReference>
<name>A0A7M5WL84_9CNID</name>
<dbReference type="OrthoDB" id="248120at2759"/>
<reference evidence="3" key="1">
    <citation type="submission" date="2021-01" db="UniProtKB">
        <authorList>
            <consortium name="EnsemblMetazoa"/>
        </authorList>
    </citation>
    <scope>IDENTIFICATION</scope>
</reference>
<keyword evidence="4" id="KW-1185">Reference proteome</keyword>
<evidence type="ECO:0008006" key="5">
    <source>
        <dbReference type="Google" id="ProtNLM"/>
    </source>
</evidence>
<dbReference type="CDD" id="cd23161">
    <property type="entry name" value="Prefoldin_6"/>
    <property type="match status" value="1"/>
</dbReference>